<dbReference type="GO" id="GO:0009164">
    <property type="term" value="P:nucleoside catabolic process"/>
    <property type="evidence" value="ECO:0007669"/>
    <property type="project" value="EnsemblFungi"/>
</dbReference>
<dbReference type="InterPro" id="IPR009163">
    <property type="entry name" value="Ap4A_phos1/2"/>
</dbReference>
<keyword evidence="9" id="KW-0067">ATP-binding</keyword>
<comment type="similarity">
    <text evidence="13">Belongs to the ATP adenylyltransferase family.</text>
</comment>
<evidence type="ECO:0000256" key="9">
    <source>
        <dbReference type="ARBA" id="ARBA00022840"/>
    </source>
</evidence>
<evidence type="ECO:0000256" key="11">
    <source>
        <dbReference type="ARBA" id="ARBA00050267"/>
    </source>
</evidence>
<dbReference type="Pfam" id="PF09830">
    <property type="entry name" value="ATP_transf"/>
    <property type="match status" value="1"/>
</dbReference>
<reference evidence="18 19" key="1">
    <citation type="submission" date="2015-10" db="EMBL/GenBank/DDBJ databases">
        <title>Draft genomes sequences of Candida glabrata isolates 1A, 1B, 2A, 2B, 3A and 3B.</title>
        <authorList>
            <person name="Haavelsrud O.E."/>
            <person name="Gaustad P."/>
        </authorList>
    </citation>
    <scope>NUCLEOTIDE SEQUENCE [LARGE SCALE GENOMIC DNA]</scope>
    <source>
        <strain evidence="18">910700640</strain>
    </source>
</reference>
<feature type="domain" description="ATP adenylyltransferase C-terminal" evidence="15">
    <location>
        <begin position="192"/>
        <end position="306"/>
    </location>
</feature>
<evidence type="ECO:0000256" key="7">
    <source>
        <dbReference type="ARBA" id="ARBA00022741"/>
    </source>
</evidence>
<dbReference type="GO" id="GO:0004780">
    <property type="term" value="F:sulfate adenylyltransferase (ADP) activity"/>
    <property type="evidence" value="ECO:0007669"/>
    <property type="project" value="UniProtKB-EC"/>
</dbReference>
<dbReference type="InterPro" id="IPR019200">
    <property type="entry name" value="ATP_adenylylTrfase_C"/>
</dbReference>
<comment type="caution">
    <text evidence="18">The sequence shown here is derived from an EMBL/GenBank/DDBJ whole genome shotgun (WGS) entry which is preliminary data.</text>
</comment>
<comment type="subcellular location">
    <subcellularLocation>
        <location evidence="3">Cytoplasm</location>
    </subcellularLocation>
    <subcellularLocation>
        <location evidence="2">Nucleus</location>
    </subcellularLocation>
</comment>
<dbReference type="GO" id="GO:0009165">
    <property type="term" value="P:nucleotide biosynthetic process"/>
    <property type="evidence" value="ECO:0007669"/>
    <property type="project" value="EnsemblFungi"/>
</dbReference>
<comment type="cofactor">
    <cofactor evidence="1">
        <name>a divalent metal cation</name>
        <dbReference type="ChEBI" id="CHEBI:60240"/>
    </cofactor>
</comment>
<dbReference type="Proteomes" id="UP000054886">
    <property type="component" value="Unassembled WGS sequence"/>
</dbReference>
<keyword evidence="8" id="KW-0378">Hydrolase</keyword>
<dbReference type="InterPro" id="IPR045759">
    <property type="entry name" value="Ap4A_phos1/2_N"/>
</dbReference>
<protein>
    <submittedName>
        <fullName evidence="18">Protein APA1</fullName>
    </submittedName>
</protein>
<dbReference type="Gene3D" id="3.30.428.70">
    <property type="match status" value="1"/>
</dbReference>
<feature type="domain" description="Ap4A phosphorylase 1/2 N-terminal" evidence="16">
    <location>
        <begin position="3"/>
        <end position="162"/>
    </location>
</feature>
<keyword evidence="7" id="KW-0547">Nucleotide-binding</keyword>
<evidence type="ECO:0000256" key="14">
    <source>
        <dbReference type="PIRSR" id="PIRSR000846-1"/>
    </source>
</evidence>
<feature type="active site" description="Nucleophile" evidence="14">
    <location>
        <position position="155"/>
    </location>
</feature>
<keyword evidence="5" id="KW-0963">Cytoplasm</keyword>
<keyword evidence="10" id="KW-0539">Nucleus</keyword>
<proteinExistence type="inferred from homology"/>
<evidence type="ECO:0000259" key="15">
    <source>
        <dbReference type="Pfam" id="PF09830"/>
    </source>
</evidence>
<dbReference type="OrthoDB" id="10267950at2759"/>
<organism evidence="18 19">
    <name type="scientific">Candida glabrata</name>
    <name type="common">Yeast</name>
    <name type="synonym">Torulopsis glabrata</name>
    <dbReference type="NCBI Taxonomy" id="5478"/>
    <lineage>
        <taxon>Eukaryota</taxon>
        <taxon>Fungi</taxon>
        <taxon>Dikarya</taxon>
        <taxon>Ascomycota</taxon>
        <taxon>Saccharomycotina</taxon>
        <taxon>Saccharomycetes</taxon>
        <taxon>Saccharomycetales</taxon>
        <taxon>Saccharomycetaceae</taxon>
        <taxon>Nakaseomyces</taxon>
    </lineage>
</organism>
<dbReference type="GO" id="GO:0005634">
    <property type="term" value="C:nucleus"/>
    <property type="evidence" value="ECO:0007669"/>
    <property type="project" value="UniProtKB-SubCell"/>
</dbReference>
<sequence>MIPETVGSLIAQKYKSAKENDHLHFIETESKAIKDNDSGMNFVISYTPSLLKKPERADAQKDGTDPFEKPEPELTILEDLNEDGQFKLLLNKFPVIANHTLLVTKEFKHQNTALTPPELMVAYKLLCTLDKTESKRHMVFYNSGPQSGSSQDHKHLQMLALPEDFVPFQDNLCAGKPHFLPDFKTEPLQDDKVSFAHYVLPMPEDSDSVDEDLMAMCYISLLQRALTFFQDWTNEKPNMEKSYNFLLTKKWICLIPRSRTQAESLEIGFNAVGYAGLVLVKKEDVFQKITEKPELINDVLLECGFPNTAGTKPTEYHY</sequence>
<comment type="subunit">
    <text evidence="4">Monomer.</text>
</comment>
<dbReference type="GO" id="GO:0005737">
    <property type="term" value="C:cytoplasm"/>
    <property type="evidence" value="ECO:0007669"/>
    <property type="project" value="UniProtKB-SubCell"/>
</dbReference>
<dbReference type="SUPFAM" id="SSF54197">
    <property type="entry name" value="HIT-like"/>
    <property type="match status" value="1"/>
</dbReference>
<evidence type="ECO:0000256" key="13">
    <source>
        <dbReference type="ARBA" id="ARBA00061129"/>
    </source>
</evidence>
<dbReference type="PANTHER" id="PTHR38420:SF1">
    <property type="entry name" value="PUTATIVE (AFU_ORTHOLOGUE AFUA_5G14690)-RELATED"/>
    <property type="match status" value="1"/>
</dbReference>
<evidence type="ECO:0000313" key="17">
    <source>
        <dbReference type="EMBL" id="KTA95823.1"/>
    </source>
</evidence>
<dbReference type="PANTHER" id="PTHR38420">
    <property type="entry name" value="AP-4-A PHOSPHORYLASE II"/>
    <property type="match status" value="1"/>
</dbReference>
<accession>A0A0W0DEL6</accession>
<evidence type="ECO:0000256" key="6">
    <source>
        <dbReference type="ARBA" id="ARBA00022679"/>
    </source>
</evidence>
<dbReference type="VEuPathDB" id="FungiDB:GVI51_B00385"/>
<evidence type="ECO:0000256" key="10">
    <source>
        <dbReference type="ARBA" id="ARBA00023242"/>
    </source>
</evidence>
<dbReference type="VEuPathDB" id="FungiDB:GWK60_B00385"/>
<evidence type="ECO:0000256" key="12">
    <source>
        <dbReference type="ARBA" id="ARBA00050541"/>
    </source>
</evidence>
<dbReference type="GO" id="GO:0005524">
    <property type="term" value="F:ATP binding"/>
    <property type="evidence" value="ECO:0007669"/>
    <property type="project" value="UniProtKB-KW"/>
</dbReference>
<name>A0A0W0DEL6_CANGB</name>
<dbReference type="VEuPathDB" id="FungiDB:B1J91_B00550g"/>
<dbReference type="AlphaFoldDB" id="A0A0W0DEL6"/>
<comment type="catalytic activity">
    <reaction evidence="12">
        <text>sulfate + ADP + H(+) = adenosine 5'-phosphosulfate + phosphate</text>
        <dbReference type="Rhea" id="RHEA:16529"/>
        <dbReference type="ChEBI" id="CHEBI:15378"/>
        <dbReference type="ChEBI" id="CHEBI:16189"/>
        <dbReference type="ChEBI" id="CHEBI:43474"/>
        <dbReference type="ChEBI" id="CHEBI:58243"/>
        <dbReference type="ChEBI" id="CHEBI:456216"/>
        <dbReference type="EC" id="2.7.7.5"/>
    </reaction>
</comment>
<dbReference type="EMBL" id="LLZZ01000180">
    <property type="protein sequence ID" value="KTA95823.1"/>
    <property type="molecule type" value="Genomic_DNA"/>
</dbReference>
<evidence type="ECO:0000313" key="18">
    <source>
        <dbReference type="EMBL" id="KTB13643.1"/>
    </source>
</evidence>
<gene>
    <name evidence="17" type="ORF">AO440_000196</name>
    <name evidence="18" type="ORF">AO440_005748</name>
</gene>
<evidence type="ECO:0000256" key="1">
    <source>
        <dbReference type="ARBA" id="ARBA00001968"/>
    </source>
</evidence>
<dbReference type="GO" id="GO:0008796">
    <property type="term" value="F:bis(5'-nucleosyl)-tetraphosphatase activity"/>
    <property type="evidence" value="ECO:0007669"/>
    <property type="project" value="EnsemblFungi"/>
</dbReference>
<evidence type="ECO:0000259" key="16">
    <source>
        <dbReference type="Pfam" id="PF19327"/>
    </source>
</evidence>
<evidence type="ECO:0000256" key="2">
    <source>
        <dbReference type="ARBA" id="ARBA00004123"/>
    </source>
</evidence>
<evidence type="ECO:0000256" key="8">
    <source>
        <dbReference type="ARBA" id="ARBA00022801"/>
    </source>
</evidence>
<dbReference type="InterPro" id="IPR036265">
    <property type="entry name" value="HIT-like_sf"/>
</dbReference>
<evidence type="ECO:0000256" key="3">
    <source>
        <dbReference type="ARBA" id="ARBA00004496"/>
    </source>
</evidence>
<evidence type="ECO:0000313" key="19">
    <source>
        <dbReference type="Proteomes" id="UP000054886"/>
    </source>
</evidence>
<keyword evidence="6" id="KW-0808">Transferase</keyword>
<dbReference type="VEuPathDB" id="FungiDB:GW608_B00385"/>
<dbReference type="InterPro" id="IPR043171">
    <property type="entry name" value="Ap4A_phos1/2-like"/>
</dbReference>
<dbReference type="PIRSF" id="PIRSF000846">
    <property type="entry name" value="ATP_adenylyltr"/>
    <property type="match status" value="1"/>
</dbReference>
<dbReference type="GO" id="GO:0003877">
    <property type="term" value="F:ATP:ADP adenylyltransferase activity"/>
    <property type="evidence" value="ECO:0007669"/>
    <property type="project" value="UniProtKB-EC"/>
</dbReference>
<evidence type="ECO:0000256" key="4">
    <source>
        <dbReference type="ARBA" id="ARBA00011245"/>
    </source>
</evidence>
<dbReference type="FunFam" id="3.30.428.70:FF:000001">
    <property type="entry name" value="APA1p AP4A phosphorylase"/>
    <property type="match status" value="1"/>
</dbReference>
<dbReference type="VEuPathDB" id="FungiDB:CAGL0B00550g"/>
<dbReference type="Pfam" id="PF19327">
    <property type="entry name" value="Ap4A_phos_N"/>
    <property type="match status" value="1"/>
</dbReference>
<dbReference type="EMBL" id="LLZZ01000007">
    <property type="protein sequence ID" value="KTB13643.1"/>
    <property type="molecule type" value="Genomic_DNA"/>
</dbReference>
<comment type="catalytic activity">
    <reaction evidence="11">
        <text>ADP + ATP + H(+) = P(1),P(4)-bis(5'-adenosyl) tetraphosphate + phosphate</text>
        <dbReference type="Rhea" id="RHEA:16577"/>
        <dbReference type="ChEBI" id="CHEBI:15378"/>
        <dbReference type="ChEBI" id="CHEBI:30616"/>
        <dbReference type="ChEBI" id="CHEBI:43474"/>
        <dbReference type="ChEBI" id="CHEBI:58141"/>
        <dbReference type="ChEBI" id="CHEBI:456216"/>
        <dbReference type="EC" id="2.7.7.53"/>
    </reaction>
</comment>
<evidence type="ECO:0000256" key="5">
    <source>
        <dbReference type="ARBA" id="ARBA00022490"/>
    </source>
</evidence>